<feature type="signal peptide" evidence="1">
    <location>
        <begin position="1"/>
        <end position="26"/>
    </location>
</feature>
<evidence type="ECO:0000256" key="1">
    <source>
        <dbReference type="SAM" id="SignalP"/>
    </source>
</evidence>
<evidence type="ECO:0000313" key="3">
    <source>
        <dbReference type="Proteomes" id="UP000295633"/>
    </source>
</evidence>
<gene>
    <name evidence="2" type="ORF">E2R54_02375</name>
</gene>
<keyword evidence="1" id="KW-0732">Signal</keyword>
<evidence type="ECO:0000313" key="2">
    <source>
        <dbReference type="EMBL" id="TDL46364.1"/>
    </source>
</evidence>
<dbReference type="PROSITE" id="PS51257">
    <property type="entry name" value="PROKAR_LIPOPROTEIN"/>
    <property type="match status" value="1"/>
</dbReference>
<comment type="caution">
    <text evidence="2">The sequence shown here is derived from an EMBL/GenBank/DDBJ whole genome shotgun (WGS) entry which is preliminary data.</text>
</comment>
<name>A0A4R5YLI4_9MICO</name>
<reference evidence="2 3" key="1">
    <citation type="submission" date="2019-03" db="EMBL/GenBank/DDBJ databases">
        <title>Genome Sequencing and Assembly of Various Microbes Isolated from Partially Reclaimed Soil and Acid Mine Drainage (AMD) Site.</title>
        <authorList>
            <person name="Steinbock B."/>
            <person name="Bechtold R."/>
            <person name="Sevigny J.L."/>
            <person name="Thomas D."/>
            <person name="Cuthill L.R."/>
            <person name="Aveiro Johannsen E.J."/>
            <person name="Thomas K."/>
            <person name="Ghosh A."/>
        </authorList>
    </citation>
    <scope>NUCLEOTIDE SEQUENCE [LARGE SCALE GENOMIC DNA]</scope>
    <source>
        <strain evidence="2 3">F-B2</strain>
    </source>
</reference>
<organism evidence="2 3">
    <name type="scientific">Microbacterium oleivorans</name>
    <dbReference type="NCBI Taxonomy" id="273677"/>
    <lineage>
        <taxon>Bacteria</taxon>
        <taxon>Bacillati</taxon>
        <taxon>Actinomycetota</taxon>
        <taxon>Actinomycetes</taxon>
        <taxon>Micrococcales</taxon>
        <taxon>Microbacteriaceae</taxon>
        <taxon>Microbacterium</taxon>
    </lineage>
</organism>
<accession>A0A4R5YLI4</accession>
<evidence type="ECO:0008006" key="4">
    <source>
        <dbReference type="Google" id="ProtNLM"/>
    </source>
</evidence>
<dbReference type="AlphaFoldDB" id="A0A4R5YLI4"/>
<proteinExistence type="predicted"/>
<protein>
    <recommendedName>
        <fullName evidence="4">Lipoprotein</fullName>
    </recommendedName>
</protein>
<sequence>MKHAVVVVVLVLAAASLTGCSSQSCASWVSYSSDEERARDADVVVVTDAVESDATMNILGFDANAYRVTVAEVEKGDVVMGEVVRVGSTADNCSDAPYGSQDPLLQEGPLRLFLQRGESGLRTLTPFDGVRPAS</sequence>
<dbReference type="EMBL" id="SMZX01000001">
    <property type="protein sequence ID" value="TDL46364.1"/>
    <property type="molecule type" value="Genomic_DNA"/>
</dbReference>
<dbReference type="Proteomes" id="UP000295633">
    <property type="component" value="Unassembled WGS sequence"/>
</dbReference>
<feature type="chain" id="PRO_5020605405" description="Lipoprotein" evidence="1">
    <location>
        <begin position="27"/>
        <end position="134"/>
    </location>
</feature>